<protein>
    <submittedName>
        <fullName evidence="3">Uncharacterized protein</fullName>
    </submittedName>
</protein>
<proteinExistence type="predicted"/>
<sequence>MSSTRHDALELIRHTFGLWIPQDFFFPTHHTLNFLTGSAVAVPTPLQLRLGTHLEEFIPFVDHKGKEEDPEQLNLENEALDAVEDEVDVSRRQLAMEFDLDLLTEDAEKLRNLSILQKASPR</sequence>
<name>A0AAW0CDR7_9AGAR</name>
<dbReference type="Proteomes" id="UP001362999">
    <property type="component" value="Unassembled WGS sequence"/>
</dbReference>
<accession>A0AAW0CDR7</accession>
<comment type="caution">
    <text evidence="3">The sequence shown here is derived from an EMBL/GenBank/DDBJ whole genome shotgun (WGS) entry which is preliminary data.</text>
</comment>
<dbReference type="EMBL" id="JAWWNJ010000021">
    <property type="protein sequence ID" value="KAK7034303.1"/>
    <property type="molecule type" value="Genomic_DNA"/>
</dbReference>
<organism evidence="3 4">
    <name type="scientific">Favolaschia claudopus</name>
    <dbReference type="NCBI Taxonomy" id="2862362"/>
    <lineage>
        <taxon>Eukaryota</taxon>
        <taxon>Fungi</taxon>
        <taxon>Dikarya</taxon>
        <taxon>Basidiomycota</taxon>
        <taxon>Agaricomycotina</taxon>
        <taxon>Agaricomycetes</taxon>
        <taxon>Agaricomycetidae</taxon>
        <taxon>Agaricales</taxon>
        <taxon>Marasmiineae</taxon>
        <taxon>Mycenaceae</taxon>
        <taxon>Favolaschia</taxon>
    </lineage>
</organism>
<evidence type="ECO:0000313" key="2">
    <source>
        <dbReference type="EMBL" id="KAK7034303.1"/>
    </source>
</evidence>
<dbReference type="EMBL" id="JAWWNJ010000018">
    <property type="protein sequence ID" value="KAK7037095.1"/>
    <property type="molecule type" value="Genomic_DNA"/>
</dbReference>
<evidence type="ECO:0000313" key="3">
    <source>
        <dbReference type="EMBL" id="KAK7037095.1"/>
    </source>
</evidence>
<keyword evidence="4" id="KW-1185">Reference proteome</keyword>
<evidence type="ECO:0000313" key="4">
    <source>
        <dbReference type="Proteomes" id="UP001362999"/>
    </source>
</evidence>
<reference evidence="3 4" key="1">
    <citation type="journal article" date="2024" name="J Genomics">
        <title>Draft genome sequencing and assembly of Favolaschia claudopus CIRM-BRFM 2984 isolated from oak limbs.</title>
        <authorList>
            <person name="Navarro D."/>
            <person name="Drula E."/>
            <person name="Chaduli D."/>
            <person name="Cazenave R."/>
            <person name="Ahrendt S."/>
            <person name="Wang J."/>
            <person name="Lipzen A."/>
            <person name="Daum C."/>
            <person name="Barry K."/>
            <person name="Grigoriev I.V."/>
            <person name="Favel A."/>
            <person name="Rosso M.N."/>
            <person name="Martin F."/>
        </authorList>
    </citation>
    <scope>NUCLEOTIDE SEQUENCE [LARGE SCALE GENOMIC DNA]</scope>
    <source>
        <strain evidence="3 4">CIRM-BRFM 2984</strain>
    </source>
</reference>
<gene>
    <name evidence="3" type="ORF">R3P38DRAFT_3183185</name>
    <name evidence="2" type="ORF">R3P38DRAFT_3185115</name>
    <name evidence="1" type="ORF">R3P38DRAFT_3191502</name>
</gene>
<dbReference type="AlphaFoldDB" id="A0AAW0CDR7"/>
<evidence type="ECO:0000313" key="1">
    <source>
        <dbReference type="EMBL" id="KAK7027169.1"/>
    </source>
</evidence>
<dbReference type="EMBL" id="JAWWNJ010000030">
    <property type="protein sequence ID" value="KAK7027169.1"/>
    <property type="molecule type" value="Genomic_DNA"/>
</dbReference>